<dbReference type="GO" id="GO:0030288">
    <property type="term" value="C:outer membrane-bounded periplasmic space"/>
    <property type="evidence" value="ECO:0007669"/>
    <property type="project" value="TreeGrafter"/>
</dbReference>
<feature type="domain" description="Fe/B12 periplasmic-binding" evidence="6">
    <location>
        <begin position="53"/>
        <end position="304"/>
    </location>
</feature>
<evidence type="ECO:0000256" key="5">
    <source>
        <dbReference type="SAM" id="SignalP"/>
    </source>
</evidence>
<organism evidence="7 9">
    <name type="scientific">Staphylococcus edaphicus</name>
    <dbReference type="NCBI Taxonomy" id="1955013"/>
    <lineage>
        <taxon>Bacteria</taxon>
        <taxon>Bacillati</taxon>
        <taxon>Bacillota</taxon>
        <taxon>Bacilli</taxon>
        <taxon>Bacillales</taxon>
        <taxon>Staphylococcaceae</taxon>
        <taxon>Staphylococcus</taxon>
    </lineage>
</organism>
<accession>A0A2C6WPD8</accession>
<dbReference type="Proteomes" id="UP000223828">
    <property type="component" value="Unassembled WGS sequence"/>
</dbReference>
<dbReference type="InterPro" id="IPR051313">
    <property type="entry name" value="Bact_iron-sidero_bind"/>
</dbReference>
<gene>
    <name evidence="7" type="ORF">BTJ66_04045</name>
    <name evidence="8" type="ORF">MNY58_03350</name>
</gene>
<dbReference type="PANTHER" id="PTHR30532">
    <property type="entry name" value="IRON III DICITRATE-BINDING PERIPLASMIC PROTEIN"/>
    <property type="match status" value="1"/>
</dbReference>
<evidence type="ECO:0000256" key="4">
    <source>
        <dbReference type="ARBA" id="ARBA00022729"/>
    </source>
</evidence>
<dbReference type="PROSITE" id="PS51257">
    <property type="entry name" value="PROKAR_LIPOPROTEIN"/>
    <property type="match status" value="1"/>
</dbReference>
<dbReference type="Proteomes" id="UP001056588">
    <property type="component" value="Chromosome"/>
</dbReference>
<protein>
    <submittedName>
        <fullName evidence="7 8">ABC transporter substrate-binding protein</fullName>
    </submittedName>
</protein>
<name>A0A2C6WPD8_9STAP</name>
<evidence type="ECO:0000259" key="6">
    <source>
        <dbReference type="PROSITE" id="PS50983"/>
    </source>
</evidence>
<feature type="chain" id="PRO_5039574301" evidence="5">
    <location>
        <begin position="20"/>
        <end position="304"/>
    </location>
</feature>
<evidence type="ECO:0000313" key="8">
    <source>
        <dbReference type="EMBL" id="UQW82153.1"/>
    </source>
</evidence>
<keyword evidence="3" id="KW-0813">Transport</keyword>
<dbReference type="AlphaFoldDB" id="A0A2C6WPD8"/>
<reference evidence="8" key="4">
    <citation type="submission" date="2022-03" db="EMBL/GenBank/DDBJ databases">
        <title>Complete Genome Sequence of Staphylococcus edaphicus strain CCM 8731.</title>
        <authorList>
            <person name="Rimmer C.O."/>
            <person name="Thomas J.C."/>
        </authorList>
    </citation>
    <scope>NUCLEOTIDE SEQUENCE</scope>
    <source>
        <strain evidence="8">CCM 8731</strain>
    </source>
</reference>
<reference evidence="7" key="1">
    <citation type="journal article" date="2017" name="Appl. Environ. Microbiol.">
        <title>Staphylococcus edaphicus sp. nov., isolated in Antarctica, harbours mecC gene and genomic islands with suspected role in adaptation to extreme environment.</title>
        <authorList>
            <person name="Pantucek R."/>
            <person name="Sedlacek I."/>
            <person name="Indrakova A."/>
            <person name="Vrbovska V."/>
            <person name="Maslanova I."/>
            <person name="Kovarovic V."/>
            <person name="Svec P."/>
            <person name="Kralova S."/>
            <person name="Kristofova L."/>
            <person name="Keklakova J."/>
            <person name="Petras P."/>
            <person name="Doskar J."/>
        </authorList>
    </citation>
    <scope>NUCLEOTIDE SEQUENCE</scope>
    <source>
        <strain evidence="7">CCM 8730</strain>
    </source>
</reference>
<comment type="similarity">
    <text evidence="2">Belongs to the bacterial solute-binding protein 8 family.</text>
</comment>
<dbReference type="PROSITE" id="PS50983">
    <property type="entry name" value="FE_B12_PBP"/>
    <property type="match status" value="1"/>
</dbReference>
<comment type="subcellular location">
    <subcellularLocation>
        <location evidence="1">Cell envelope</location>
    </subcellularLocation>
</comment>
<dbReference type="Pfam" id="PF01497">
    <property type="entry name" value="Peripla_BP_2"/>
    <property type="match status" value="1"/>
</dbReference>
<dbReference type="EMBL" id="CP093217">
    <property type="protein sequence ID" value="UQW82153.1"/>
    <property type="molecule type" value="Genomic_DNA"/>
</dbReference>
<dbReference type="PANTHER" id="PTHR30532:SF26">
    <property type="entry name" value="IRON(3+)-HYDROXAMATE-BINDING PROTEIN FHUD"/>
    <property type="match status" value="1"/>
</dbReference>
<dbReference type="Gene3D" id="3.40.50.1980">
    <property type="entry name" value="Nitrogenase molybdenum iron protein domain"/>
    <property type="match status" value="2"/>
</dbReference>
<reference evidence="7" key="3">
    <citation type="submission" date="2017-10" db="EMBL/GenBank/DDBJ databases">
        <authorList>
            <person name="Vrbovska V."/>
            <person name="Kovarovic V."/>
            <person name="Indrakova A."/>
        </authorList>
    </citation>
    <scope>NUCLEOTIDE SEQUENCE</scope>
    <source>
        <strain evidence="7">CCM 8730</strain>
    </source>
</reference>
<evidence type="ECO:0000313" key="10">
    <source>
        <dbReference type="Proteomes" id="UP001056588"/>
    </source>
</evidence>
<dbReference type="RefSeq" id="WP_099089692.1">
    <property type="nucleotide sequence ID" value="NZ_CP093217.1"/>
</dbReference>
<feature type="signal peptide" evidence="5">
    <location>
        <begin position="1"/>
        <end position="19"/>
    </location>
</feature>
<evidence type="ECO:0000313" key="7">
    <source>
        <dbReference type="EMBL" id="PHK50249.1"/>
    </source>
</evidence>
<reference evidence="9" key="2">
    <citation type="submission" date="2017-10" db="EMBL/GenBank/DDBJ databases">
        <title>Staphylococcus edaphicus sp. nov., isolated in Antarctica, harbouring mecC gene and genomic islands essential in adaptation to extreme environment.</title>
        <authorList>
            <person name="Pantucek R."/>
            <person name="Sedlacek I."/>
            <person name="Indrakova A."/>
            <person name="Vrbovska V."/>
            <person name="Maslanova I."/>
            <person name="Kovarovic V."/>
            <person name="Svec P."/>
            <person name="Kralova S."/>
            <person name="Kristofova L."/>
            <person name="Keklakova J."/>
            <person name="Petras P."/>
            <person name="Doskar J."/>
        </authorList>
    </citation>
    <scope>NUCLEOTIDE SEQUENCE [LARGE SCALE GENOMIC DNA]</scope>
    <source>
        <strain evidence="9">CCM 5085</strain>
    </source>
</reference>
<dbReference type="SUPFAM" id="SSF53807">
    <property type="entry name" value="Helical backbone' metal receptor"/>
    <property type="match status" value="1"/>
</dbReference>
<dbReference type="InterPro" id="IPR002491">
    <property type="entry name" value="ABC_transptr_periplasmic_BD"/>
</dbReference>
<keyword evidence="4 5" id="KW-0732">Signal</keyword>
<keyword evidence="10" id="KW-1185">Reference proteome</keyword>
<evidence type="ECO:0000313" key="9">
    <source>
        <dbReference type="Proteomes" id="UP000223828"/>
    </source>
</evidence>
<dbReference type="OrthoDB" id="2241086at2"/>
<dbReference type="GO" id="GO:1901678">
    <property type="term" value="P:iron coordination entity transport"/>
    <property type="evidence" value="ECO:0007669"/>
    <property type="project" value="UniProtKB-ARBA"/>
</dbReference>
<dbReference type="EMBL" id="MRZN01000004">
    <property type="protein sequence ID" value="PHK50249.1"/>
    <property type="molecule type" value="Genomic_DNA"/>
</dbReference>
<evidence type="ECO:0000256" key="2">
    <source>
        <dbReference type="ARBA" id="ARBA00008814"/>
    </source>
</evidence>
<proteinExistence type="inferred from homology"/>
<sequence length="304" mass="34631">MKKLLFPLLALMLVLAACGNKSDSDSNNDKKAETKSYKLDSGKNIDIPKDPERIAVVAPTYAGGIKYLGGKIVAVNEQVDNSQLLKDKFKGIEKIGENDVEKVAKTKPDLIVVYSTDKNIKKYQKIAPTVVYDYGKHKYLDQQRQLGKLLGKEDKVKSWEDKWKSQTKKDGQEIKNKIGNDATVSIFDEFDKKLYSYGPNWGRGGEVIYQAFGLKIPDKLNELVKKEGWAEVKQEKIPDYAGDYIVSTSEGKAKPGYEKTDLWNNIPAVQQDHVIKVQAETYWYNDPYTLEFMRKDLKEKFLKN</sequence>
<evidence type="ECO:0000256" key="1">
    <source>
        <dbReference type="ARBA" id="ARBA00004196"/>
    </source>
</evidence>
<evidence type="ECO:0000256" key="3">
    <source>
        <dbReference type="ARBA" id="ARBA00022448"/>
    </source>
</evidence>